<name>A0A7J3ZKW3_9CREN</name>
<comment type="caution">
    <text evidence="1">The sequence shown here is derived from an EMBL/GenBank/DDBJ whole genome shotgun (WGS) entry which is preliminary data.</text>
</comment>
<reference evidence="1" key="1">
    <citation type="journal article" date="2020" name="mSystems">
        <title>Genome- and Community-Level Interaction Insights into Carbon Utilization and Element Cycling Functions of Hydrothermarchaeota in Hydrothermal Sediment.</title>
        <authorList>
            <person name="Zhou Z."/>
            <person name="Liu Y."/>
            <person name="Xu W."/>
            <person name="Pan J."/>
            <person name="Luo Z.H."/>
            <person name="Li M."/>
        </authorList>
    </citation>
    <scope>NUCLEOTIDE SEQUENCE [LARGE SCALE GENOMIC DNA]</scope>
    <source>
        <strain evidence="1">SpSt-1116</strain>
    </source>
</reference>
<dbReference type="AlphaFoldDB" id="A0A7J3ZKW3"/>
<dbReference type="EMBL" id="DRZC01000068">
    <property type="protein sequence ID" value="HHQ80745.1"/>
    <property type="molecule type" value="Genomic_DNA"/>
</dbReference>
<protein>
    <submittedName>
        <fullName evidence="1">Uncharacterized protein</fullName>
    </submittedName>
</protein>
<sequence>MKLLAQKGEIEVLFTYGRNRDSGGYKVIEGVYFIPLVDIKKMLAEKGNTEPKEEYEISHIITQV</sequence>
<gene>
    <name evidence="1" type="ORF">ENM78_04780</name>
</gene>
<organism evidence="1">
    <name type="scientific">Fervidicoccus fontis</name>
    <dbReference type="NCBI Taxonomy" id="683846"/>
    <lineage>
        <taxon>Archaea</taxon>
        <taxon>Thermoproteota</taxon>
        <taxon>Thermoprotei</taxon>
        <taxon>Fervidicoccales</taxon>
        <taxon>Fervidicoccaceae</taxon>
        <taxon>Fervidicoccus</taxon>
    </lineage>
</organism>
<proteinExistence type="predicted"/>
<accession>A0A7J3ZKW3</accession>
<evidence type="ECO:0000313" key="1">
    <source>
        <dbReference type="EMBL" id="HHQ80745.1"/>
    </source>
</evidence>